<dbReference type="InterPro" id="IPR011079">
    <property type="entry name" value="Ala_racemase_C"/>
</dbReference>
<dbReference type="InterPro" id="IPR001608">
    <property type="entry name" value="Ala_racemase_N"/>
</dbReference>
<feature type="binding site" evidence="7 9">
    <location>
        <position position="132"/>
    </location>
    <ligand>
        <name>substrate</name>
    </ligand>
</feature>
<evidence type="ECO:0000259" key="10">
    <source>
        <dbReference type="SMART" id="SM01005"/>
    </source>
</evidence>
<dbReference type="InterPro" id="IPR029066">
    <property type="entry name" value="PLP-binding_barrel"/>
</dbReference>
<dbReference type="FunFam" id="3.20.20.10:FF:000002">
    <property type="entry name" value="Alanine racemase"/>
    <property type="match status" value="1"/>
</dbReference>
<comment type="caution">
    <text evidence="11">The sequence shown here is derived from an EMBL/GenBank/DDBJ whole genome shotgun (WGS) entry which is preliminary data.</text>
</comment>
<feature type="active site" description="Proton acceptor; specific for L-alanine" evidence="7">
    <location>
        <position position="263"/>
    </location>
</feature>
<feature type="binding site" evidence="7 9">
    <location>
        <position position="311"/>
    </location>
    <ligand>
        <name>substrate</name>
    </ligand>
</feature>
<evidence type="ECO:0000256" key="9">
    <source>
        <dbReference type="PIRSR" id="PIRSR600821-52"/>
    </source>
</evidence>
<protein>
    <recommendedName>
        <fullName evidence="6 7">Alanine racemase</fullName>
        <ecNumber evidence="3 7">5.1.1.1</ecNumber>
    </recommendedName>
</protein>
<dbReference type="RefSeq" id="WP_123670108.1">
    <property type="nucleotide sequence ID" value="NZ_RJKE01000001.1"/>
</dbReference>
<dbReference type="Pfam" id="PF01168">
    <property type="entry name" value="Ala_racemase_N"/>
    <property type="match status" value="1"/>
</dbReference>
<keyword evidence="4 7" id="KW-0663">Pyridoxal phosphate</keyword>
<feature type="active site" description="Proton acceptor; specific for D-alanine" evidence="7">
    <location>
        <position position="34"/>
    </location>
</feature>
<dbReference type="SUPFAM" id="SSF50621">
    <property type="entry name" value="Alanine racemase C-terminal domain-like"/>
    <property type="match status" value="1"/>
</dbReference>
<comment type="function">
    <text evidence="7">Catalyzes the interconversion of L-alanine and D-alanine. May also act on other amino acids.</text>
</comment>
<organism evidence="11 12">
    <name type="scientific">Actinocorallia herbida</name>
    <dbReference type="NCBI Taxonomy" id="58109"/>
    <lineage>
        <taxon>Bacteria</taxon>
        <taxon>Bacillati</taxon>
        <taxon>Actinomycetota</taxon>
        <taxon>Actinomycetes</taxon>
        <taxon>Streptosporangiales</taxon>
        <taxon>Thermomonosporaceae</taxon>
        <taxon>Actinocorallia</taxon>
    </lineage>
</organism>
<feature type="domain" description="Alanine racemase C-terminal" evidence="10">
    <location>
        <begin position="242"/>
        <end position="369"/>
    </location>
</feature>
<dbReference type="CDD" id="cd00430">
    <property type="entry name" value="PLPDE_III_AR"/>
    <property type="match status" value="1"/>
</dbReference>
<dbReference type="GO" id="GO:0030170">
    <property type="term" value="F:pyridoxal phosphate binding"/>
    <property type="evidence" value="ECO:0007669"/>
    <property type="project" value="UniProtKB-UniRule"/>
</dbReference>
<comment type="pathway">
    <text evidence="7">Amino-acid biosynthesis; D-alanine biosynthesis; D-alanine from L-alanine: step 1/1.</text>
</comment>
<dbReference type="GO" id="GO:0030632">
    <property type="term" value="P:D-alanine biosynthetic process"/>
    <property type="evidence" value="ECO:0007669"/>
    <property type="project" value="UniProtKB-UniRule"/>
</dbReference>
<gene>
    <name evidence="11" type="ORF">EDD29_9008</name>
</gene>
<evidence type="ECO:0000256" key="5">
    <source>
        <dbReference type="ARBA" id="ARBA00023235"/>
    </source>
</evidence>
<evidence type="ECO:0000313" key="11">
    <source>
        <dbReference type="EMBL" id="ROO91255.1"/>
    </source>
</evidence>
<dbReference type="PANTHER" id="PTHR30511">
    <property type="entry name" value="ALANINE RACEMASE"/>
    <property type="match status" value="1"/>
</dbReference>
<evidence type="ECO:0000256" key="4">
    <source>
        <dbReference type="ARBA" id="ARBA00022898"/>
    </source>
</evidence>
<dbReference type="Pfam" id="PF00842">
    <property type="entry name" value="Ala_racemase_C"/>
    <property type="match status" value="1"/>
</dbReference>
<evidence type="ECO:0000256" key="1">
    <source>
        <dbReference type="ARBA" id="ARBA00000316"/>
    </source>
</evidence>
<evidence type="ECO:0000256" key="7">
    <source>
        <dbReference type="HAMAP-Rule" id="MF_01201"/>
    </source>
</evidence>
<dbReference type="GO" id="GO:0005829">
    <property type="term" value="C:cytosol"/>
    <property type="evidence" value="ECO:0007669"/>
    <property type="project" value="TreeGrafter"/>
</dbReference>
<keyword evidence="12" id="KW-1185">Reference proteome</keyword>
<comment type="similarity">
    <text evidence="7">Belongs to the alanine racemase family.</text>
</comment>
<evidence type="ECO:0000256" key="6">
    <source>
        <dbReference type="ARBA" id="ARBA00072221"/>
    </source>
</evidence>
<dbReference type="HAMAP" id="MF_01201">
    <property type="entry name" value="Ala_racemase"/>
    <property type="match status" value="1"/>
</dbReference>
<dbReference type="GO" id="GO:0008784">
    <property type="term" value="F:alanine racemase activity"/>
    <property type="evidence" value="ECO:0007669"/>
    <property type="project" value="UniProtKB-UniRule"/>
</dbReference>
<dbReference type="EC" id="5.1.1.1" evidence="3 7"/>
<accession>A0A3N1DCJ5</accession>
<dbReference type="UniPathway" id="UPA00042">
    <property type="reaction ID" value="UER00497"/>
</dbReference>
<dbReference type="Gene3D" id="2.40.37.10">
    <property type="entry name" value="Lyase, Ornithine Decarboxylase, Chain A, domain 1"/>
    <property type="match status" value="1"/>
</dbReference>
<evidence type="ECO:0000256" key="2">
    <source>
        <dbReference type="ARBA" id="ARBA00001933"/>
    </source>
</evidence>
<dbReference type="Proteomes" id="UP000272400">
    <property type="component" value="Unassembled WGS sequence"/>
</dbReference>
<evidence type="ECO:0000256" key="3">
    <source>
        <dbReference type="ARBA" id="ARBA00013089"/>
    </source>
</evidence>
<dbReference type="Gene3D" id="3.20.20.10">
    <property type="entry name" value="Alanine racemase"/>
    <property type="match status" value="1"/>
</dbReference>
<sequence length="370" mass="38181">MTHPTRALVDLSAIRDNVRLLAEAAGRPVMAMVKADAYGHGAVPVAKAALEAGASWLGVAFADEALALRAAGITAPVLAGVCPPDTDFAAAIAGGVDLGVGSVGLVRAVAAAAAAKGVPARIHLKADTGMSRGGQTRDGWPALVEAALKAEAEGAVRIIGLWSHMACSDEPEHPSVARQTAAFAEMVGYAERAGVRPELRHLANSSAALHLPETRWDLIRPGLAIYGLNPAPALPDPGLRPAMTLTSTVTVAKRVPAGSGVSYGHLYITDRETTVALVPAGYADGVPRSGSNVLEVLAAGRRRKIAGRVCMDQFVLDVGDDPIEEGDEVVLFGPGDRGEATATDWADAVGTVSYEIVTRLGGRVPRVHTD</sequence>
<dbReference type="EMBL" id="RJKE01000001">
    <property type="protein sequence ID" value="ROO91255.1"/>
    <property type="molecule type" value="Genomic_DNA"/>
</dbReference>
<dbReference type="FunFam" id="2.40.37.10:FF:000015">
    <property type="entry name" value="Alanine racemase"/>
    <property type="match status" value="1"/>
</dbReference>
<dbReference type="PRINTS" id="PR00992">
    <property type="entry name" value="ALARACEMASE"/>
</dbReference>
<dbReference type="NCBIfam" id="TIGR00492">
    <property type="entry name" value="alr"/>
    <property type="match status" value="1"/>
</dbReference>
<dbReference type="OrthoDB" id="9813814at2"/>
<proteinExistence type="inferred from homology"/>
<dbReference type="AlphaFoldDB" id="A0A3N1DCJ5"/>
<dbReference type="SUPFAM" id="SSF51419">
    <property type="entry name" value="PLP-binding barrel"/>
    <property type="match status" value="1"/>
</dbReference>
<dbReference type="SMART" id="SM01005">
    <property type="entry name" value="Ala_racemase_C"/>
    <property type="match status" value="1"/>
</dbReference>
<dbReference type="GO" id="GO:0009252">
    <property type="term" value="P:peptidoglycan biosynthetic process"/>
    <property type="evidence" value="ECO:0007669"/>
    <property type="project" value="TreeGrafter"/>
</dbReference>
<dbReference type="PANTHER" id="PTHR30511:SF0">
    <property type="entry name" value="ALANINE RACEMASE, CATABOLIC-RELATED"/>
    <property type="match status" value="1"/>
</dbReference>
<reference evidence="11 12" key="1">
    <citation type="submission" date="2018-11" db="EMBL/GenBank/DDBJ databases">
        <title>Sequencing the genomes of 1000 actinobacteria strains.</title>
        <authorList>
            <person name="Klenk H.-P."/>
        </authorList>
    </citation>
    <scope>NUCLEOTIDE SEQUENCE [LARGE SCALE GENOMIC DNA]</scope>
    <source>
        <strain evidence="11 12">DSM 44254</strain>
    </source>
</reference>
<name>A0A3N1DCJ5_9ACTN</name>
<dbReference type="InterPro" id="IPR009006">
    <property type="entry name" value="Ala_racemase/Decarboxylase_C"/>
</dbReference>
<evidence type="ECO:0000256" key="8">
    <source>
        <dbReference type="PIRSR" id="PIRSR600821-50"/>
    </source>
</evidence>
<feature type="modified residue" description="N6-(pyridoxal phosphate)lysine" evidence="7 8">
    <location>
        <position position="34"/>
    </location>
</feature>
<comment type="catalytic activity">
    <reaction evidence="1 7">
        <text>L-alanine = D-alanine</text>
        <dbReference type="Rhea" id="RHEA:20249"/>
        <dbReference type="ChEBI" id="CHEBI:57416"/>
        <dbReference type="ChEBI" id="CHEBI:57972"/>
        <dbReference type="EC" id="5.1.1.1"/>
    </reaction>
</comment>
<keyword evidence="5 7" id="KW-0413">Isomerase</keyword>
<comment type="cofactor">
    <cofactor evidence="2 7 8">
        <name>pyridoxal 5'-phosphate</name>
        <dbReference type="ChEBI" id="CHEBI:597326"/>
    </cofactor>
</comment>
<dbReference type="InterPro" id="IPR000821">
    <property type="entry name" value="Ala_racemase"/>
</dbReference>
<evidence type="ECO:0000313" key="12">
    <source>
        <dbReference type="Proteomes" id="UP000272400"/>
    </source>
</evidence>